<evidence type="ECO:0000256" key="1">
    <source>
        <dbReference type="ARBA" id="ARBA00001974"/>
    </source>
</evidence>
<dbReference type="Proteomes" id="UP001181622">
    <property type="component" value="Unassembled WGS sequence"/>
</dbReference>
<dbReference type="InterPro" id="IPR006058">
    <property type="entry name" value="2Fe2S_fd_BS"/>
</dbReference>
<evidence type="ECO:0000259" key="10">
    <source>
        <dbReference type="PROSITE" id="PS51085"/>
    </source>
</evidence>
<evidence type="ECO:0000256" key="3">
    <source>
        <dbReference type="ARBA" id="ARBA00022714"/>
    </source>
</evidence>
<dbReference type="SUPFAM" id="SSF52343">
    <property type="entry name" value="Ferredoxin reductase-like, C-terminal NADP-linked domain"/>
    <property type="match status" value="1"/>
</dbReference>
<dbReference type="Pfam" id="PF00970">
    <property type="entry name" value="FAD_binding_6"/>
    <property type="match status" value="1"/>
</dbReference>
<dbReference type="Pfam" id="PF00175">
    <property type="entry name" value="NAD_binding_1"/>
    <property type="match status" value="1"/>
</dbReference>
<evidence type="ECO:0000256" key="9">
    <source>
        <dbReference type="ARBA" id="ARBA00061434"/>
    </source>
</evidence>
<dbReference type="PROSITE" id="PS00197">
    <property type="entry name" value="2FE2S_FER_1"/>
    <property type="match status" value="1"/>
</dbReference>
<dbReference type="Pfam" id="PF00111">
    <property type="entry name" value="Fer2"/>
    <property type="match status" value="1"/>
</dbReference>
<sequence>MSSCLNGSAEPARERLTAPGAWNAEADDVLVCRAVRQETHDVRTFVFGARTPQRFDYRPGQFLTFAFEIGGETIHRCYTISSAPTRPDVVSITVKRVEGGPVSNWLHDTMRPGKEVRALGPMGEFSCFDHPAKKYLFLSGGSGVTPMMSMSRTFHDLAEPRDVAFVHSARTPADIVFRTELELMAARDPGFRFIPICERDAPAERWHGFSGRISLPMLALAVPDFREREVFVCGPAPYMAGVRKMMADAGFDMARHHEESFNFEELSGAEQAAAEQAGEALDAQPTPAEVKTFRVEFSKTRRFVDCPENVTVLDAARKAGMRLPSSCTKGLCGTCKSKLVSGTVDMKHAGGIRQREIDAGMALLCCSKPTSDLVVDR</sequence>
<dbReference type="CDD" id="cd00207">
    <property type="entry name" value="fer2"/>
    <property type="match status" value="1"/>
</dbReference>
<organism evidence="12 13">
    <name type="scientific">Chelatococcus sambhunathii</name>
    <dbReference type="NCBI Taxonomy" id="363953"/>
    <lineage>
        <taxon>Bacteria</taxon>
        <taxon>Pseudomonadati</taxon>
        <taxon>Pseudomonadota</taxon>
        <taxon>Alphaproteobacteria</taxon>
        <taxon>Hyphomicrobiales</taxon>
        <taxon>Chelatococcaceae</taxon>
        <taxon>Chelatococcus</taxon>
    </lineage>
</organism>
<evidence type="ECO:0000256" key="5">
    <source>
        <dbReference type="ARBA" id="ARBA00022827"/>
    </source>
</evidence>
<keyword evidence="13" id="KW-1185">Reference proteome</keyword>
<dbReference type="PROSITE" id="PS51384">
    <property type="entry name" value="FAD_FR"/>
    <property type="match status" value="1"/>
</dbReference>
<dbReference type="InterPro" id="IPR050415">
    <property type="entry name" value="MRET"/>
</dbReference>
<feature type="domain" description="FAD-binding FR-type" evidence="11">
    <location>
        <begin position="25"/>
        <end position="128"/>
    </location>
</feature>
<dbReference type="InterPro" id="IPR017927">
    <property type="entry name" value="FAD-bd_FR_type"/>
</dbReference>
<dbReference type="PANTHER" id="PTHR47354">
    <property type="entry name" value="NADH OXIDOREDUCTASE HCR"/>
    <property type="match status" value="1"/>
</dbReference>
<dbReference type="InterPro" id="IPR039261">
    <property type="entry name" value="FNR_nucleotide-bd"/>
</dbReference>
<dbReference type="CDD" id="cd06215">
    <property type="entry name" value="FNR_iron_sulfur_binding_1"/>
    <property type="match status" value="1"/>
</dbReference>
<reference evidence="12" key="1">
    <citation type="submission" date="2020-10" db="EMBL/GenBank/DDBJ databases">
        <authorList>
            <person name="Abbas A."/>
            <person name="Razzaq R."/>
            <person name="Waqas M."/>
            <person name="Abbas N."/>
            <person name="Nielsen T.K."/>
            <person name="Hansen L.H."/>
            <person name="Hussain S."/>
            <person name="Shahid M."/>
        </authorList>
    </citation>
    <scope>NUCLEOTIDE SEQUENCE</scope>
    <source>
        <strain evidence="12">S14</strain>
    </source>
</reference>
<dbReference type="InterPro" id="IPR036010">
    <property type="entry name" value="2Fe-2S_ferredoxin-like_sf"/>
</dbReference>
<keyword evidence="2" id="KW-0285">Flavoprotein</keyword>
<dbReference type="InterPro" id="IPR017938">
    <property type="entry name" value="Riboflavin_synthase-like_b-brl"/>
</dbReference>
<evidence type="ECO:0000313" key="13">
    <source>
        <dbReference type="Proteomes" id="UP001181622"/>
    </source>
</evidence>
<evidence type="ECO:0000256" key="6">
    <source>
        <dbReference type="ARBA" id="ARBA00023002"/>
    </source>
</evidence>
<dbReference type="PROSITE" id="PS51085">
    <property type="entry name" value="2FE2S_FER_2"/>
    <property type="match status" value="1"/>
</dbReference>
<comment type="similarity">
    <text evidence="9">In the N-terminal section; belongs to the FAD-binding oxidoreductase type 6 family.</text>
</comment>
<dbReference type="EMBL" id="JADBEO010000082">
    <property type="protein sequence ID" value="MDR4308857.1"/>
    <property type="molecule type" value="Genomic_DNA"/>
</dbReference>
<dbReference type="Gene3D" id="3.10.20.30">
    <property type="match status" value="1"/>
</dbReference>
<evidence type="ECO:0000256" key="8">
    <source>
        <dbReference type="ARBA" id="ARBA00023014"/>
    </source>
</evidence>
<proteinExistence type="inferred from homology"/>
<comment type="cofactor">
    <cofactor evidence="1">
        <name>FAD</name>
        <dbReference type="ChEBI" id="CHEBI:57692"/>
    </cofactor>
</comment>
<accession>A0ABU1DL33</accession>
<keyword evidence="8" id="KW-0411">Iron-sulfur</keyword>
<gene>
    <name evidence="12" type="ORF">IHQ68_19725</name>
</gene>
<dbReference type="PRINTS" id="PR00410">
    <property type="entry name" value="PHEHYDRXLASE"/>
</dbReference>
<dbReference type="InterPro" id="IPR012675">
    <property type="entry name" value="Beta-grasp_dom_sf"/>
</dbReference>
<dbReference type="Gene3D" id="2.40.30.10">
    <property type="entry name" value="Translation factors"/>
    <property type="match status" value="1"/>
</dbReference>
<dbReference type="SUPFAM" id="SSF63380">
    <property type="entry name" value="Riboflavin synthase domain-like"/>
    <property type="match status" value="1"/>
</dbReference>
<dbReference type="Gene3D" id="3.40.50.80">
    <property type="entry name" value="Nucleotide-binding domain of ferredoxin-NADP reductase (FNR) module"/>
    <property type="match status" value="1"/>
</dbReference>
<dbReference type="SUPFAM" id="SSF54292">
    <property type="entry name" value="2Fe-2S ferredoxin-like"/>
    <property type="match status" value="1"/>
</dbReference>
<evidence type="ECO:0000256" key="7">
    <source>
        <dbReference type="ARBA" id="ARBA00023004"/>
    </source>
</evidence>
<evidence type="ECO:0000313" key="12">
    <source>
        <dbReference type="EMBL" id="MDR4308857.1"/>
    </source>
</evidence>
<evidence type="ECO:0000256" key="2">
    <source>
        <dbReference type="ARBA" id="ARBA00022630"/>
    </source>
</evidence>
<keyword evidence="7" id="KW-0408">Iron</keyword>
<dbReference type="InterPro" id="IPR001433">
    <property type="entry name" value="OxRdtase_FAD/NAD-bd"/>
</dbReference>
<keyword evidence="3" id="KW-0001">2Fe-2S</keyword>
<comment type="caution">
    <text evidence="12">The sequence shown here is derived from an EMBL/GenBank/DDBJ whole genome shotgun (WGS) entry which is preliminary data.</text>
</comment>
<keyword evidence="5" id="KW-0274">FAD</keyword>
<evidence type="ECO:0000256" key="4">
    <source>
        <dbReference type="ARBA" id="ARBA00022723"/>
    </source>
</evidence>
<dbReference type="RefSeq" id="WP_309394951.1">
    <property type="nucleotide sequence ID" value="NZ_JADBEO010000082.1"/>
</dbReference>
<name>A0ABU1DL33_9HYPH</name>
<protein>
    <submittedName>
        <fullName evidence="12">Hybrid-cluster NAD(P)-dependent oxidoreductase</fullName>
    </submittedName>
</protein>
<dbReference type="InterPro" id="IPR008333">
    <property type="entry name" value="Cbr1-like_FAD-bd_dom"/>
</dbReference>
<keyword evidence="4" id="KW-0479">Metal-binding</keyword>
<evidence type="ECO:0000259" key="11">
    <source>
        <dbReference type="PROSITE" id="PS51384"/>
    </source>
</evidence>
<dbReference type="PANTHER" id="PTHR47354:SF6">
    <property type="entry name" value="NADH OXIDOREDUCTASE HCR"/>
    <property type="match status" value="1"/>
</dbReference>
<dbReference type="InterPro" id="IPR001041">
    <property type="entry name" value="2Fe-2S_ferredoxin-type"/>
</dbReference>
<keyword evidence="6" id="KW-0560">Oxidoreductase</keyword>
<feature type="domain" description="2Fe-2S ferredoxin-type" evidence="10">
    <location>
        <begin position="293"/>
        <end position="377"/>
    </location>
</feature>